<evidence type="ECO:0000256" key="3">
    <source>
        <dbReference type="ARBA" id="ARBA00022729"/>
    </source>
</evidence>
<evidence type="ECO:0008006" key="10">
    <source>
        <dbReference type="Google" id="ProtNLM"/>
    </source>
</evidence>
<evidence type="ECO:0000259" key="7">
    <source>
        <dbReference type="Pfam" id="PF18416"/>
    </source>
</evidence>
<dbReference type="PANTHER" id="PTHR34823:SF1">
    <property type="entry name" value="CHITIN-BINDING TYPE-4 DOMAIN-CONTAINING PROTEIN"/>
    <property type="match status" value="1"/>
</dbReference>
<dbReference type="PANTHER" id="PTHR34823">
    <property type="entry name" value="GLCNAC-BINDING PROTEIN A"/>
    <property type="match status" value="1"/>
</dbReference>
<comment type="caution">
    <text evidence="8">The sequence shown here is derived from an EMBL/GenBank/DDBJ whole genome shotgun (WGS) entry which is preliminary data.</text>
</comment>
<evidence type="ECO:0000313" key="8">
    <source>
        <dbReference type="EMBL" id="GAA3952041.1"/>
    </source>
</evidence>
<dbReference type="Pfam" id="PF03067">
    <property type="entry name" value="LPMO_10"/>
    <property type="match status" value="1"/>
</dbReference>
<sequence>MIPTTRLTALAFATAVPLLGIAEQVLAHGYVTNPTSRNYACKLGDNTNCGSIIWEPQSLEAPKGFPQAGPADGRIASAGLAQFSALDAQSATRWLKQSMRPGQNNFSWTFTANHSTSNWRYFMTKPGWNVNAPLSRQSFDLQPFCSVSGNNQQPPKQVNHNCNVPDRSGYHVILAVWDIGDTTNAFYNVIDVNMAGSGGGDGGGDNGGGDGGEPGLSWLDVGDINPLMSLSAGDLVRARVFEGQGENTGLEVRLPINSMAEGEQFTWPAALAEKINAESDVIRAGRLQDDGSFETANGKNEIYAPADSSIRRVEITIDKADDGGNGGDGGDGGNGGGDNGGSGDYDHVYPEGISGYKAGTKVLGSDGGIYTCKPFPYSGWCTIKAHQYTPGTGSHWQDAWFK</sequence>
<dbReference type="InterPro" id="IPR051024">
    <property type="entry name" value="GlcNAc_Chitin_IntDeg"/>
</dbReference>
<accession>A0ABP7NR56</accession>
<feature type="region of interest" description="Disordered" evidence="4">
    <location>
        <begin position="318"/>
        <end position="346"/>
    </location>
</feature>
<reference evidence="9" key="1">
    <citation type="journal article" date="2019" name="Int. J. Syst. Evol. Microbiol.">
        <title>The Global Catalogue of Microorganisms (GCM) 10K type strain sequencing project: providing services to taxonomists for standard genome sequencing and annotation.</title>
        <authorList>
            <consortium name="The Broad Institute Genomics Platform"/>
            <consortium name="The Broad Institute Genome Sequencing Center for Infectious Disease"/>
            <person name="Wu L."/>
            <person name="Ma J."/>
        </authorList>
    </citation>
    <scope>NUCLEOTIDE SEQUENCE [LARGE SCALE GENOMIC DNA]</scope>
    <source>
        <strain evidence="9">JCM 17555</strain>
    </source>
</reference>
<protein>
    <recommendedName>
        <fullName evidence="10">Chitin-binding protein</fullName>
    </recommendedName>
</protein>
<proteinExistence type="predicted"/>
<name>A0ABP7NR56_9GAMM</name>
<dbReference type="InterPro" id="IPR004302">
    <property type="entry name" value="Cellulose/chitin-bd_N"/>
</dbReference>
<dbReference type="CDD" id="cd21177">
    <property type="entry name" value="LPMO_AA10"/>
    <property type="match status" value="1"/>
</dbReference>
<dbReference type="InterPro" id="IPR041029">
    <property type="entry name" value="GbpA_2"/>
</dbReference>
<dbReference type="Gene3D" id="2.70.50.50">
    <property type="entry name" value="chitin-binding protein cbp21"/>
    <property type="match status" value="1"/>
</dbReference>
<dbReference type="RefSeq" id="WP_344803662.1">
    <property type="nucleotide sequence ID" value="NZ_BAABBO010000001.1"/>
</dbReference>
<dbReference type="Proteomes" id="UP001501337">
    <property type="component" value="Unassembled WGS sequence"/>
</dbReference>
<dbReference type="Gene3D" id="3.30.70.2150">
    <property type="match status" value="1"/>
</dbReference>
<evidence type="ECO:0000256" key="2">
    <source>
        <dbReference type="ARBA" id="ARBA00022669"/>
    </source>
</evidence>
<dbReference type="InterPro" id="IPR014756">
    <property type="entry name" value="Ig_E-set"/>
</dbReference>
<keyword evidence="3 5" id="KW-0732">Signal</keyword>
<evidence type="ECO:0000259" key="6">
    <source>
        <dbReference type="Pfam" id="PF03067"/>
    </source>
</evidence>
<evidence type="ECO:0000313" key="9">
    <source>
        <dbReference type="Proteomes" id="UP001501337"/>
    </source>
</evidence>
<feature type="compositionally biased region" description="Gly residues" evidence="4">
    <location>
        <begin position="323"/>
        <end position="343"/>
    </location>
</feature>
<feature type="domain" description="Chitin-binding type-4" evidence="6">
    <location>
        <begin position="28"/>
        <end position="192"/>
    </location>
</feature>
<gene>
    <name evidence="8" type="ORF">GCM10022278_08860</name>
</gene>
<organism evidence="8 9">
    <name type="scientific">Allohahella marinimesophila</name>
    <dbReference type="NCBI Taxonomy" id="1054972"/>
    <lineage>
        <taxon>Bacteria</taxon>
        <taxon>Pseudomonadati</taxon>
        <taxon>Pseudomonadota</taxon>
        <taxon>Gammaproteobacteria</taxon>
        <taxon>Oceanospirillales</taxon>
        <taxon>Hahellaceae</taxon>
        <taxon>Allohahella</taxon>
    </lineage>
</organism>
<evidence type="ECO:0000256" key="1">
    <source>
        <dbReference type="ARBA" id="ARBA00022525"/>
    </source>
</evidence>
<evidence type="ECO:0000256" key="5">
    <source>
        <dbReference type="SAM" id="SignalP"/>
    </source>
</evidence>
<feature type="signal peptide" evidence="5">
    <location>
        <begin position="1"/>
        <end position="27"/>
    </location>
</feature>
<dbReference type="Pfam" id="PF18416">
    <property type="entry name" value="GbpA_2"/>
    <property type="match status" value="1"/>
</dbReference>
<dbReference type="SUPFAM" id="SSF81296">
    <property type="entry name" value="E set domains"/>
    <property type="match status" value="1"/>
</dbReference>
<keyword evidence="9" id="KW-1185">Reference proteome</keyword>
<feature type="domain" description="N-acetylglucosamine binding protein A" evidence="7">
    <location>
        <begin position="218"/>
        <end position="315"/>
    </location>
</feature>
<evidence type="ECO:0000256" key="4">
    <source>
        <dbReference type="SAM" id="MobiDB-lite"/>
    </source>
</evidence>
<keyword evidence="2" id="KW-0147">Chitin-binding</keyword>
<feature type="chain" id="PRO_5046062054" description="Chitin-binding protein" evidence="5">
    <location>
        <begin position="28"/>
        <end position="402"/>
    </location>
</feature>
<dbReference type="EMBL" id="BAABBO010000001">
    <property type="protein sequence ID" value="GAA3952041.1"/>
    <property type="molecule type" value="Genomic_DNA"/>
</dbReference>
<keyword evidence="1" id="KW-0964">Secreted</keyword>